<feature type="domain" description="F5/8 type C" evidence="1">
    <location>
        <begin position="382"/>
        <end position="532"/>
    </location>
</feature>
<dbReference type="PROSITE" id="PS50022">
    <property type="entry name" value="FA58C_3"/>
    <property type="match status" value="1"/>
</dbReference>
<dbReference type="STRING" id="946077.W5A_02510"/>
<evidence type="ECO:0000259" key="1">
    <source>
        <dbReference type="PROSITE" id="PS50022"/>
    </source>
</evidence>
<dbReference type="OrthoDB" id="3965347at2"/>
<evidence type="ECO:0000313" key="2">
    <source>
        <dbReference type="EMBL" id="EID76859.1"/>
    </source>
</evidence>
<name>I0WKE3_9FLAO</name>
<dbReference type="RefSeq" id="WP_008237058.1">
    <property type="nucleotide sequence ID" value="NZ_AJJU01000002.1"/>
</dbReference>
<dbReference type="SUPFAM" id="SSF49785">
    <property type="entry name" value="Galactose-binding domain-like"/>
    <property type="match status" value="1"/>
</dbReference>
<reference evidence="2 3" key="1">
    <citation type="journal article" date="2012" name="J. Bacteriol.">
        <title>Genome Sequence of the Halotolerant Bacterium Imtechella halotolerans K1T.</title>
        <authorList>
            <person name="Kumar S."/>
            <person name="Vikram S."/>
            <person name="Subramanian S."/>
            <person name="Raghava G.P."/>
            <person name="Pinnaka A.K."/>
        </authorList>
    </citation>
    <scope>NUCLEOTIDE SEQUENCE [LARGE SCALE GENOMIC DNA]</scope>
    <source>
        <strain evidence="2 3">K1</strain>
    </source>
</reference>
<protein>
    <recommendedName>
        <fullName evidence="1">F5/8 type C domain-containing protein</fullName>
    </recommendedName>
</protein>
<dbReference type="Proteomes" id="UP000005938">
    <property type="component" value="Unassembled WGS sequence"/>
</dbReference>
<dbReference type="EMBL" id="AJJU01000002">
    <property type="protein sequence ID" value="EID76859.1"/>
    <property type="molecule type" value="Genomic_DNA"/>
</dbReference>
<dbReference type="InterPro" id="IPR008979">
    <property type="entry name" value="Galactose-bd-like_sf"/>
</dbReference>
<gene>
    <name evidence="2" type="ORF">W5A_02510</name>
</gene>
<accession>I0WKE3</accession>
<dbReference type="Gene3D" id="2.60.120.260">
    <property type="entry name" value="Galactose-binding domain-like"/>
    <property type="match status" value="1"/>
</dbReference>
<evidence type="ECO:0000313" key="3">
    <source>
        <dbReference type="Proteomes" id="UP000005938"/>
    </source>
</evidence>
<comment type="caution">
    <text evidence="2">The sequence shown here is derived from an EMBL/GenBank/DDBJ whole genome shotgun (WGS) entry which is preliminary data.</text>
</comment>
<keyword evidence="3" id="KW-1185">Reference proteome</keyword>
<proteinExistence type="predicted"/>
<dbReference type="InterPro" id="IPR000421">
    <property type="entry name" value="FA58C"/>
</dbReference>
<dbReference type="eggNOG" id="COG4932">
    <property type="taxonomic scope" value="Bacteria"/>
</dbReference>
<sequence length="535" mass="60533">MKKLRNIIIIFSSTILLNCCTTNQTGEVDDEKENSGGESTQLEYSSEYQHNLNVIYFIPSNRSPNPDYHLRLSKILLNGQNFFNSWMKHWGYGDRSFGILKNQDKKLIKIINIYGKYPNTYYPYEGGHSNIKKEIDAYFSDNPEERTSEHYLVISAVNTIDPNEVQNSDVPFYGIGGRWAYALDYPGMSIENLGASGTTGFEATKWIGGLLHELGHGLNLPHCGEKVSEKNNPSFGTSLMGGGNYTYGKTPTFLEHSSCAILNNGQLFTKTPKSFYTPNATAKILNINADSDNTNINISGTFQSNIPVTDITFYNRPENNTGGYTAMTWVGKPSNNNTFSIEMPLDEFREKGNLNYEFSIILHHENGMNTWSSYGYKFENDLPIINFGDRDEFDKSNWQIIDFSSEEISGEGSINGKAINLIDGDIETYWHSRWTNNLTNYPHHFTIDTNNSLHASGFSIAQRNGARKIKNFKIEISNNNTDWEPIYNGTLANVPGKQYIKLPETTSFRYFKFTAKSSYDQLEFAALAEIGVFKD</sequence>
<organism evidence="2 3">
    <name type="scientific">Imtechella halotolerans K1</name>
    <dbReference type="NCBI Taxonomy" id="946077"/>
    <lineage>
        <taxon>Bacteria</taxon>
        <taxon>Pseudomonadati</taxon>
        <taxon>Bacteroidota</taxon>
        <taxon>Flavobacteriia</taxon>
        <taxon>Flavobacteriales</taxon>
        <taxon>Flavobacteriaceae</taxon>
        <taxon>Imtechella</taxon>
    </lineage>
</organism>
<dbReference type="Pfam" id="PF00754">
    <property type="entry name" value="F5_F8_type_C"/>
    <property type="match status" value="1"/>
</dbReference>
<dbReference type="AlphaFoldDB" id="I0WKE3"/>